<dbReference type="InterPro" id="IPR036388">
    <property type="entry name" value="WH-like_DNA-bd_sf"/>
</dbReference>
<dbReference type="Pfam" id="PF00480">
    <property type="entry name" value="ROK"/>
    <property type="match status" value="1"/>
</dbReference>
<evidence type="ECO:0000313" key="3">
    <source>
        <dbReference type="EMBL" id="OZG67910.1"/>
    </source>
</evidence>
<dbReference type="AlphaFoldDB" id="A0A261G916"/>
<comment type="similarity">
    <text evidence="1">Belongs to the ROK (NagC/XylR) family.</text>
</comment>
<organism evidence="3 4">
    <name type="scientific">Bifidobacterium aquikefiri</name>
    <dbReference type="NCBI Taxonomy" id="1653207"/>
    <lineage>
        <taxon>Bacteria</taxon>
        <taxon>Bacillati</taxon>
        <taxon>Actinomycetota</taxon>
        <taxon>Actinomycetes</taxon>
        <taxon>Bifidobacteriales</taxon>
        <taxon>Bifidobacteriaceae</taxon>
        <taxon>Bifidobacterium</taxon>
    </lineage>
</organism>
<dbReference type="InterPro" id="IPR036390">
    <property type="entry name" value="WH_DNA-bd_sf"/>
</dbReference>
<dbReference type="SUPFAM" id="SSF53067">
    <property type="entry name" value="Actin-like ATPase domain"/>
    <property type="match status" value="1"/>
</dbReference>
<dbReference type="SUPFAM" id="SSF46785">
    <property type="entry name" value="Winged helix' DNA-binding domain"/>
    <property type="match status" value="1"/>
</dbReference>
<protein>
    <submittedName>
        <fullName evidence="3">NagC family transcriptional regulator</fullName>
    </submittedName>
</protein>
<keyword evidence="4" id="KW-1185">Reference proteome</keyword>
<evidence type="ECO:0000259" key="2">
    <source>
        <dbReference type="Pfam" id="PF12802"/>
    </source>
</evidence>
<gene>
    <name evidence="3" type="ORF">BAQU_0555</name>
</gene>
<dbReference type="Gene3D" id="3.30.420.40">
    <property type="match status" value="2"/>
</dbReference>
<dbReference type="EMBL" id="MWXA01000003">
    <property type="protein sequence ID" value="OZG67910.1"/>
    <property type="molecule type" value="Genomic_DNA"/>
</dbReference>
<dbReference type="PANTHER" id="PTHR18964">
    <property type="entry name" value="ROK (REPRESSOR, ORF, KINASE) FAMILY"/>
    <property type="match status" value="1"/>
</dbReference>
<feature type="domain" description="HTH marR-type" evidence="2">
    <location>
        <begin position="17"/>
        <end position="70"/>
    </location>
</feature>
<reference evidence="3 4" key="1">
    <citation type="journal article" date="2017" name="BMC Genomics">
        <title>Comparative genomic and phylogenomic analyses of the Bifidobacteriaceae family.</title>
        <authorList>
            <person name="Lugli G.A."/>
            <person name="Milani C."/>
            <person name="Turroni F."/>
            <person name="Duranti S."/>
            <person name="Mancabelli L."/>
            <person name="Mangifesta M."/>
            <person name="Ferrario C."/>
            <person name="Modesto M."/>
            <person name="Mattarelli P."/>
            <person name="Jiri K."/>
            <person name="van Sinderen D."/>
            <person name="Ventura M."/>
        </authorList>
    </citation>
    <scope>NUCLEOTIDE SEQUENCE [LARGE SCALE GENOMIC DNA]</scope>
    <source>
        <strain evidence="3 4">LMG 28769</strain>
    </source>
</reference>
<dbReference type="InterPro" id="IPR000600">
    <property type="entry name" value="ROK"/>
</dbReference>
<dbReference type="Pfam" id="PF12802">
    <property type="entry name" value="MarR_2"/>
    <property type="match status" value="1"/>
</dbReference>
<dbReference type="Proteomes" id="UP000216451">
    <property type="component" value="Unassembled WGS sequence"/>
</dbReference>
<dbReference type="RefSeq" id="WP_094692528.1">
    <property type="nucleotide sequence ID" value="NZ_CALENZ010000004.1"/>
</dbReference>
<evidence type="ECO:0000313" key="4">
    <source>
        <dbReference type="Proteomes" id="UP000216451"/>
    </source>
</evidence>
<evidence type="ECO:0000256" key="1">
    <source>
        <dbReference type="ARBA" id="ARBA00006479"/>
    </source>
</evidence>
<dbReference type="InterPro" id="IPR043129">
    <property type="entry name" value="ATPase_NBD"/>
</dbReference>
<accession>A0A261G916</accession>
<dbReference type="OrthoDB" id="3189808at2"/>
<name>A0A261G916_9BIFI</name>
<dbReference type="PANTHER" id="PTHR18964:SF173">
    <property type="entry name" value="GLUCOKINASE"/>
    <property type="match status" value="1"/>
</dbReference>
<proteinExistence type="inferred from homology"/>
<sequence length="389" mass="41001">MVSRISGSQQALHRGNRAALLDAIHKFGALTQIELAEKTGLSTGSVSNLVHQMVDDNILETEATIRNGRRATLVTYARQDGVSAGLSIDKRGVTINVINNHNEVLAEHTLPLQLGHKSDAVIQRCLMLISETMDRIGASVSELLSIGIAVNAPVNARTHEIALAGILRGWENVNIGAPFEEAFHVPTFVNNDANMSAIAEANVGVGVGHRNFIYILAGDGVGSGIIINGHLWTGVTGLAGEIGHVQVDPLGSICSCGNRGCLNTVVDEDRLVSLLSVTHGDMTLDDLIVEAVAGDPGCRRVIADSAIRVGSVVSGLCIGMDPEIVIVGGKLSMSNEIFIDPFQESLRRLLFPDVVVPIQVLQADHPVTGGALGAAIFAMGKVNSFIPAM</sequence>
<dbReference type="GO" id="GO:0003700">
    <property type="term" value="F:DNA-binding transcription factor activity"/>
    <property type="evidence" value="ECO:0007669"/>
    <property type="project" value="InterPro"/>
</dbReference>
<dbReference type="InterPro" id="IPR000835">
    <property type="entry name" value="HTH_MarR-typ"/>
</dbReference>
<dbReference type="Gene3D" id="1.10.10.10">
    <property type="entry name" value="Winged helix-like DNA-binding domain superfamily/Winged helix DNA-binding domain"/>
    <property type="match status" value="1"/>
</dbReference>
<dbReference type="GeneID" id="98295232"/>
<comment type="caution">
    <text evidence="3">The sequence shown here is derived from an EMBL/GenBank/DDBJ whole genome shotgun (WGS) entry which is preliminary data.</text>
</comment>